<evidence type="ECO:0000313" key="3">
    <source>
        <dbReference type="Proteomes" id="UP000499080"/>
    </source>
</evidence>
<comment type="caution">
    <text evidence="1">The sequence shown here is derived from an EMBL/GenBank/DDBJ whole genome shotgun (WGS) entry which is preliminary data.</text>
</comment>
<sequence length="158" mass="18358">MESQKQLLELQINPPNVIQITSTNDTAYSIQIFHRNIMDNVSEWIKEVDRISTIANWTNDLKLTNTISSLAGSAKNWKISQGYHYNEWNEWKSALSLRFKRRITMEEFLKHQSDCKLGRNESLVDYIYSKDALLEKAPFTIPQSDSLSMIIGDITEEK</sequence>
<gene>
    <name evidence="1" type="ORF">AVEN_228435_1</name>
    <name evidence="2" type="ORF">AVEN_232673_1</name>
</gene>
<protein>
    <recommendedName>
        <fullName evidence="4">Retrotransposon gag domain-containing protein</fullName>
    </recommendedName>
</protein>
<evidence type="ECO:0000313" key="1">
    <source>
        <dbReference type="EMBL" id="GBN70327.1"/>
    </source>
</evidence>
<dbReference type="EMBL" id="BGPR01015712">
    <property type="protein sequence ID" value="GBN70327.1"/>
    <property type="molecule type" value="Genomic_DNA"/>
</dbReference>
<organism evidence="1 3">
    <name type="scientific">Araneus ventricosus</name>
    <name type="common">Orbweaver spider</name>
    <name type="synonym">Epeira ventricosa</name>
    <dbReference type="NCBI Taxonomy" id="182803"/>
    <lineage>
        <taxon>Eukaryota</taxon>
        <taxon>Metazoa</taxon>
        <taxon>Ecdysozoa</taxon>
        <taxon>Arthropoda</taxon>
        <taxon>Chelicerata</taxon>
        <taxon>Arachnida</taxon>
        <taxon>Araneae</taxon>
        <taxon>Araneomorphae</taxon>
        <taxon>Entelegynae</taxon>
        <taxon>Araneoidea</taxon>
        <taxon>Araneidae</taxon>
        <taxon>Araneus</taxon>
    </lineage>
</organism>
<accession>A0A4Y2R3S5</accession>
<evidence type="ECO:0008006" key="4">
    <source>
        <dbReference type="Google" id="ProtNLM"/>
    </source>
</evidence>
<dbReference type="OrthoDB" id="7288680at2759"/>
<dbReference type="PANTHER" id="PTHR33223:SF6">
    <property type="entry name" value="CCHC-TYPE DOMAIN-CONTAINING PROTEIN"/>
    <property type="match status" value="1"/>
</dbReference>
<reference evidence="1 3" key="1">
    <citation type="journal article" date="2019" name="Sci. Rep.">
        <title>Orb-weaving spider Araneus ventricosus genome elucidates the spidroin gene catalogue.</title>
        <authorList>
            <person name="Kono N."/>
            <person name="Nakamura H."/>
            <person name="Ohtoshi R."/>
            <person name="Moran D.A.P."/>
            <person name="Shinohara A."/>
            <person name="Yoshida Y."/>
            <person name="Fujiwara M."/>
            <person name="Mori M."/>
            <person name="Tomita M."/>
            <person name="Arakawa K."/>
        </authorList>
    </citation>
    <scope>NUCLEOTIDE SEQUENCE [LARGE SCALE GENOMIC DNA]</scope>
</reference>
<keyword evidence="3" id="KW-1185">Reference proteome</keyword>
<dbReference type="PANTHER" id="PTHR33223">
    <property type="entry name" value="CCHC-TYPE DOMAIN-CONTAINING PROTEIN"/>
    <property type="match status" value="1"/>
</dbReference>
<dbReference type="EMBL" id="BGPR01015727">
    <property type="protein sequence ID" value="GBN70384.1"/>
    <property type="molecule type" value="Genomic_DNA"/>
</dbReference>
<proteinExistence type="predicted"/>
<name>A0A4Y2R3S5_ARAVE</name>
<dbReference type="AlphaFoldDB" id="A0A4Y2R3S5"/>
<dbReference type="Proteomes" id="UP000499080">
    <property type="component" value="Unassembled WGS sequence"/>
</dbReference>
<evidence type="ECO:0000313" key="2">
    <source>
        <dbReference type="EMBL" id="GBN70384.1"/>
    </source>
</evidence>